<comment type="caution">
    <text evidence="9">The sequence shown here is derived from an EMBL/GenBank/DDBJ whole genome shotgun (WGS) entry which is preliminary data.</text>
</comment>
<reference evidence="9" key="1">
    <citation type="submission" date="2020-05" db="EMBL/GenBank/DDBJ databases">
        <title>Fertoebacter nigrum gen. nov., sp. nov., a new member of the family Rhodobacteraceae.</title>
        <authorList>
            <person name="Szuroczki S."/>
            <person name="Abbaszade G."/>
            <person name="Buni D."/>
            <person name="Schumann P."/>
            <person name="Toth E."/>
        </authorList>
    </citation>
    <scope>NUCLEOTIDE SEQUENCE</scope>
    <source>
        <strain evidence="9">RG-N-1a</strain>
    </source>
</reference>
<evidence type="ECO:0000256" key="6">
    <source>
        <dbReference type="ARBA" id="ARBA00049117"/>
    </source>
</evidence>
<dbReference type="InterPro" id="IPR027417">
    <property type="entry name" value="P-loop_NTPase"/>
</dbReference>
<dbReference type="SMART" id="SM00833">
    <property type="entry name" value="CobW_C"/>
    <property type="match status" value="1"/>
</dbReference>
<sequence>MVPVAVITGFLGAGKTTLLGHMLHHAQGRRYAVIVNEFAAAGIDAELLDSGAEDLIEMNNGCLCCTVRGDLIRTLHGLLPRLAGFDGVIIETSGLAAPGPVAQTFLIDETLRAHLALDSITTVVDALHLLDQLHAQAEVHDQIAFADQIVLNKTDLVRPAALAALEGRLRQMNPFAPVLRAVRAEVPPDALFGRGGFDLDRLAALLADQPPAHDHHHGHHDHHHHDGHDHDHDHGSITSVVLHSAAVMDAGRLGDWLAGHLADHGRDLLRGKGIIHVAGDDRRLALQSVHMMLEGAFIGPWPPGPRLSRLVLIGRNLDGPALQSAFESCAA</sequence>
<comment type="function">
    <text evidence="5">Zinc chaperone that directly transfers zinc cofactor to target proteins, thereby activating them. Zinc is transferred from the CXCC motif in the GTPase domain to the zinc binding site in target proteins in a process requiring GTP hydrolysis.</text>
</comment>
<feature type="compositionally biased region" description="Basic residues" evidence="7">
    <location>
        <begin position="214"/>
        <end position="223"/>
    </location>
</feature>
<evidence type="ECO:0000256" key="4">
    <source>
        <dbReference type="ARBA" id="ARBA00034320"/>
    </source>
</evidence>
<dbReference type="CDD" id="cd03112">
    <property type="entry name" value="CobW-like"/>
    <property type="match status" value="1"/>
</dbReference>
<evidence type="ECO:0000256" key="1">
    <source>
        <dbReference type="ARBA" id="ARBA00022741"/>
    </source>
</evidence>
<keyword evidence="3" id="KW-0143">Chaperone</keyword>
<evidence type="ECO:0000259" key="8">
    <source>
        <dbReference type="SMART" id="SM00833"/>
    </source>
</evidence>
<accession>A0A8X8GWW9</accession>
<evidence type="ECO:0000256" key="2">
    <source>
        <dbReference type="ARBA" id="ARBA00022801"/>
    </source>
</evidence>
<dbReference type="AlphaFoldDB" id="A0A8X8GWW9"/>
<gene>
    <name evidence="9" type="ORF">GEU84_015735</name>
</gene>
<dbReference type="InterPro" id="IPR051316">
    <property type="entry name" value="Zinc-reg_GTPase_activator"/>
</dbReference>
<dbReference type="RefSeq" id="WP_152827833.1">
    <property type="nucleotide sequence ID" value="NZ_WHUT02000010.1"/>
</dbReference>
<feature type="compositionally biased region" description="Basic and acidic residues" evidence="7">
    <location>
        <begin position="224"/>
        <end position="234"/>
    </location>
</feature>
<dbReference type="InterPro" id="IPR011629">
    <property type="entry name" value="CobW-like_C"/>
</dbReference>
<dbReference type="EMBL" id="WHUT02000010">
    <property type="protein sequence ID" value="NUB45849.1"/>
    <property type="molecule type" value="Genomic_DNA"/>
</dbReference>
<comment type="catalytic activity">
    <reaction evidence="6">
        <text>GTP + H2O = GDP + phosphate + H(+)</text>
        <dbReference type="Rhea" id="RHEA:19669"/>
        <dbReference type="ChEBI" id="CHEBI:15377"/>
        <dbReference type="ChEBI" id="CHEBI:15378"/>
        <dbReference type="ChEBI" id="CHEBI:37565"/>
        <dbReference type="ChEBI" id="CHEBI:43474"/>
        <dbReference type="ChEBI" id="CHEBI:58189"/>
    </reaction>
    <physiologicalReaction direction="left-to-right" evidence="6">
        <dbReference type="Rhea" id="RHEA:19670"/>
    </physiologicalReaction>
</comment>
<dbReference type="InterPro" id="IPR036627">
    <property type="entry name" value="CobW-likC_sf"/>
</dbReference>
<keyword evidence="10" id="KW-1185">Reference proteome</keyword>
<evidence type="ECO:0000256" key="3">
    <source>
        <dbReference type="ARBA" id="ARBA00023186"/>
    </source>
</evidence>
<protein>
    <submittedName>
        <fullName evidence="9">GTP-binding protein</fullName>
    </submittedName>
</protein>
<dbReference type="Gene3D" id="3.40.50.300">
    <property type="entry name" value="P-loop containing nucleotide triphosphate hydrolases"/>
    <property type="match status" value="1"/>
</dbReference>
<feature type="domain" description="CobW C-terminal" evidence="8">
    <location>
        <begin position="237"/>
        <end position="330"/>
    </location>
</feature>
<dbReference type="SUPFAM" id="SSF90002">
    <property type="entry name" value="Hypothetical protein YjiA, C-terminal domain"/>
    <property type="match status" value="1"/>
</dbReference>
<dbReference type="SUPFAM" id="SSF52540">
    <property type="entry name" value="P-loop containing nucleoside triphosphate hydrolases"/>
    <property type="match status" value="1"/>
</dbReference>
<evidence type="ECO:0000256" key="7">
    <source>
        <dbReference type="SAM" id="MobiDB-lite"/>
    </source>
</evidence>
<dbReference type="GO" id="GO:0016787">
    <property type="term" value="F:hydrolase activity"/>
    <property type="evidence" value="ECO:0007669"/>
    <property type="project" value="UniProtKB-KW"/>
</dbReference>
<comment type="similarity">
    <text evidence="4">Belongs to the SIMIBI class G3E GTPase family. ZNG1 subfamily.</text>
</comment>
<dbReference type="Pfam" id="PF07683">
    <property type="entry name" value="CobW_C"/>
    <property type="match status" value="1"/>
</dbReference>
<dbReference type="Gene3D" id="3.30.1220.10">
    <property type="entry name" value="CobW-like, C-terminal domain"/>
    <property type="match status" value="1"/>
</dbReference>
<keyword evidence="2" id="KW-0378">Hydrolase</keyword>
<evidence type="ECO:0000313" key="10">
    <source>
        <dbReference type="Proteomes" id="UP000484076"/>
    </source>
</evidence>
<feature type="region of interest" description="Disordered" evidence="7">
    <location>
        <begin position="210"/>
        <end position="234"/>
    </location>
</feature>
<keyword evidence="1" id="KW-0547">Nucleotide-binding</keyword>
<name>A0A8X8GWW9_9RHOB</name>
<dbReference type="InterPro" id="IPR003495">
    <property type="entry name" value="CobW/HypB/UreG_nucleotide-bd"/>
</dbReference>
<proteinExistence type="inferred from homology"/>
<dbReference type="PANTHER" id="PTHR13748">
    <property type="entry name" value="COBW-RELATED"/>
    <property type="match status" value="1"/>
</dbReference>
<evidence type="ECO:0000256" key="5">
    <source>
        <dbReference type="ARBA" id="ARBA00045658"/>
    </source>
</evidence>
<evidence type="ECO:0000313" key="9">
    <source>
        <dbReference type="EMBL" id="NUB45849.1"/>
    </source>
</evidence>
<dbReference type="GO" id="GO:0000166">
    <property type="term" value="F:nucleotide binding"/>
    <property type="evidence" value="ECO:0007669"/>
    <property type="project" value="UniProtKB-KW"/>
</dbReference>
<dbReference type="Proteomes" id="UP000484076">
    <property type="component" value="Unassembled WGS sequence"/>
</dbReference>
<dbReference type="Pfam" id="PF02492">
    <property type="entry name" value="cobW"/>
    <property type="match status" value="1"/>
</dbReference>
<organism evidence="9 10">
    <name type="scientific">Fertoeibacter niger</name>
    <dbReference type="NCBI Taxonomy" id="2656921"/>
    <lineage>
        <taxon>Bacteria</taxon>
        <taxon>Pseudomonadati</taxon>
        <taxon>Pseudomonadota</taxon>
        <taxon>Alphaproteobacteria</taxon>
        <taxon>Rhodobacterales</taxon>
        <taxon>Paracoccaceae</taxon>
        <taxon>Fertoeibacter</taxon>
    </lineage>
</organism>